<dbReference type="EMBL" id="JAQOSK010000002">
    <property type="protein sequence ID" value="MDC2954351.1"/>
    <property type="molecule type" value="Genomic_DNA"/>
</dbReference>
<proteinExistence type="predicted"/>
<organism evidence="2 3">
    <name type="scientific">Streptomyces gilvifuscus</name>
    <dbReference type="NCBI Taxonomy" id="1550617"/>
    <lineage>
        <taxon>Bacteria</taxon>
        <taxon>Bacillati</taxon>
        <taxon>Actinomycetota</taxon>
        <taxon>Actinomycetes</taxon>
        <taxon>Kitasatosporales</taxon>
        <taxon>Streptomycetaceae</taxon>
        <taxon>Streptomyces</taxon>
    </lineage>
</organism>
<protein>
    <submittedName>
        <fullName evidence="2">Uncharacterized protein</fullName>
    </submittedName>
</protein>
<accession>A0ABT5FP97</accession>
<reference evidence="2 3" key="1">
    <citation type="journal article" date="2015" name="Int. J. Syst. Evol. Microbiol.">
        <title>Streptomyces gilvifuscus sp. nov., an actinomycete that produces antibacterial compounds isolated from soil.</title>
        <authorList>
            <person name="Nguyen T.M."/>
            <person name="Kim J."/>
        </authorList>
    </citation>
    <scope>NUCLEOTIDE SEQUENCE [LARGE SCALE GENOMIC DNA]</scope>
    <source>
        <strain evidence="2 3">T113</strain>
    </source>
</reference>
<sequence length="321" mass="35018">MGEKNGGLRRWRSRYREVLDGAEAEARPKGLRELVQPVDDVAYKLFRETYPEQHLHLQVALGAAQRTFDRRTRVCVQNALRCVVRTVLEDPRLGDRPDPYLAAYLDQEVAEMRGWLRQDSVTAVSRGLNIGLAMGAAAGMALLVAPVLWGVPVLRVLGVTLDCANRWSLLGAFVAGGLGALGAVLSVLVRLRLSVEQLASRQTIGKERTVPPGRQLARSLRHEGVYRVFVGWILALAVYFLLSGGLVPVFELPATTAQICPAPGHTGSAAKGTDFWVFWCAVGFVSGFNERWAFGILGRDATHRNTKTGASQSSVAESNDT</sequence>
<keyword evidence="3" id="KW-1185">Reference proteome</keyword>
<evidence type="ECO:0000313" key="2">
    <source>
        <dbReference type="EMBL" id="MDC2954351.1"/>
    </source>
</evidence>
<evidence type="ECO:0000256" key="1">
    <source>
        <dbReference type="SAM" id="Phobius"/>
    </source>
</evidence>
<keyword evidence="1" id="KW-1133">Transmembrane helix</keyword>
<dbReference type="Proteomes" id="UP001221328">
    <property type="component" value="Unassembled WGS sequence"/>
</dbReference>
<evidence type="ECO:0000313" key="3">
    <source>
        <dbReference type="Proteomes" id="UP001221328"/>
    </source>
</evidence>
<name>A0ABT5FP97_9ACTN</name>
<dbReference type="RefSeq" id="WP_272174612.1">
    <property type="nucleotide sequence ID" value="NZ_JAQOSK010000002.1"/>
</dbReference>
<feature type="transmembrane region" description="Helical" evidence="1">
    <location>
        <begin position="224"/>
        <end position="242"/>
    </location>
</feature>
<comment type="caution">
    <text evidence="2">The sequence shown here is derived from an EMBL/GenBank/DDBJ whole genome shotgun (WGS) entry which is preliminary data.</text>
</comment>
<feature type="transmembrane region" description="Helical" evidence="1">
    <location>
        <begin position="127"/>
        <end position="149"/>
    </location>
</feature>
<keyword evidence="1" id="KW-0472">Membrane</keyword>
<gene>
    <name evidence="2" type="ORF">PO587_07760</name>
</gene>
<feature type="transmembrane region" description="Helical" evidence="1">
    <location>
        <begin position="169"/>
        <end position="191"/>
    </location>
</feature>
<keyword evidence="1" id="KW-0812">Transmembrane</keyword>
<feature type="transmembrane region" description="Helical" evidence="1">
    <location>
        <begin position="276"/>
        <end position="297"/>
    </location>
</feature>